<feature type="non-terminal residue" evidence="2">
    <location>
        <position position="1"/>
    </location>
</feature>
<feature type="compositionally biased region" description="Basic residues" evidence="1">
    <location>
        <begin position="120"/>
        <end position="129"/>
    </location>
</feature>
<dbReference type="AlphaFoldDB" id="A0AAJ0E5T3"/>
<feature type="region of interest" description="Disordered" evidence="1">
    <location>
        <begin position="246"/>
        <end position="283"/>
    </location>
</feature>
<feature type="compositionally biased region" description="Polar residues" evidence="1">
    <location>
        <begin position="205"/>
        <end position="220"/>
    </location>
</feature>
<feature type="compositionally biased region" description="Polar residues" evidence="1">
    <location>
        <begin position="270"/>
        <end position="283"/>
    </location>
</feature>
<gene>
    <name evidence="2" type="ORF">CCOS01_01713</name>
</gene>
<organism evidence="2 3">
    <name type="scientific">Colletotrichum costaricense</name>
    <dbReference type="NCBI Taxonomy" id="1209916"/>
    <lineage>
        <taxon>Eukaryota</taxon>
        <taxon>Fungi</taxon>
        <taxon>Dikarya</taxon>
        <taxon>Ascomycota</taxon>
        <taxon>Pezizomycotina</taxon>
        <taxon>Sordariomycetes</taxon>
        <taxon>Hypocreomycetidae</taxon>
        <taxon>Glomerellales</taxon>
        <taxon>Glomerellaceae</taxon>
        <taxon>Colletotrichum</taxon>
        <taxon>Colletotrichum acutatum species complex</taxon>
    </lineage>
</organism>
<comment type="caution">
    <text evidence="2">The sequence shown here is derived from an EMBL/GenBank/DDBJ whole genome shotgun (WGS) entry which is preliminary data.</text>
</comment>
<feature type="region of interest" description="Disordered" evidence="1">
    <location>
        <begin position="1"/>
        <end position="29"/>
    </location>
</feature>
<feature type="region of interest" description="Disordered" evidence="1">
    <location>
        <begin position="120"/>
        <end position="220"/>
    </location>
</feature>
<sequence>SRKDQRKEHPPSATTRAHQPTHPPISPSSIRRLRTYGYFRTKAKVNHAPLPHEHRSISTHHSATLATVHTVYGVFLHLSLSPDTTLPYLTQPVESCAGCTRFSSLLLRVSECALLLHQPTHHPTHHHPPPHCSTPRSVASSALQHLHPTVSCIPPARSDKSQLLSRDSHLPSRQVRSRPLHQAKSRHTPTPIKEEAHPTLYAKRNPSTSHPPRQPHSTFSLPLLGVRSTYPLIRLRHCSPPLAQVPYTHPARGPSHPCPISDPDAKDSLGLNSSGEPSPSITT</sequence>
<dbReference type="RefSeq" id="XP_060318556.1">
    <property type="nucleotide sequence ID" value="XM_060449906.1"/>
</dbReference>
<name>A0AAJ0E5T3_9PEZI</name>
<feature type="compositionally biased region" description="Basic residues" evidence="1">
    <location>
        <begin position="175"/>
        <end position="187"/>
    </location>
</feature>
<proteinExistence type="predicted"/>
<keyword evidence="3" id="KW-1185">Reference proteome</keyword>
<accession>A0AAJ0E5T3</accession>
<dbReference type="EMBL" id="MOOE01000002">
    <property type="protein sequence ID" value="KAK1536393.1"/>
    <property type="molecule type" value="Genomic_DNA"/>
</dbReference>
<feature type="compositionally biased region" description="Basic and acidic residues" evidence="1">
    <location>
        <begin position="1"/>
        <end position="10"/>
    </location>
</feature>
<dbReference type="GeneID" id="85333453"/>
<dbReference type="Proteomes" id="UP001240678">
    <property type="component" value="Unassembled WGS sequence"/>
</dbReference>
<protein>
    <submittedName>
        <fullName evidence="2">Uncharacterized protein</fullName>
    </submittedName>
</protein>
<reference evidence="2 3" key="1">
    <citation type="submission" date="2016-10" db="EMBL/GenBank/DDBJ databases">
        <title>The genome sequence of Colletotrichum fioriniae PJ7.</title>
        <authorList>
            <person name="Baroncelli R."/>
        </authorList>
    </citation>
    <scope>NUCLEOTIDE SEQUENCE [LARGE SCALE GENOMIC DNA]</scope>
    <source>
        <strain evidence="2 3">IMI 309622</strain>
    </source>
</reference>
<evidence type="ECO:0000256" key="1">
    <source>
        <dbReference type="SAM" id="MobiDB-lite"/>
    </source>
</evidence>
<feature type="compositionally biased region" description="Polar residues" evidence="1">
    <location>
        <begin position="134"/>
        <end position="143"/>
    </location>
</feature>
<evidence type="ECO:0000313" key="2">
    <source>
        <dbReference type="EMBL" id="KAK1536393.1"/>
    </source>
</evidence>
<evidence type="ECO:0000313" key="3">
    <source>
        <dbReference type="Proteomes" id="UP001240678"/>
    </source>
</evidence>